<sequence>MLSTQINRVYEPHSKRGGYGAPISVMPGCLPNVFHLSYYSIGYDTLSLRFRNIAQMKRVAVVGGWDKHAIKRNDIVGILVKAGRIPALAVFGCCCDGLWVQGKMCERCLVINPKVLYNYIGV</sequence>
<gene>
    <name evidence="1" type="ORF">BaRGS_00003137</name>
</gene>
<name>A0ABD0M2X2_9CAEN</name>
<evidence type="ECO:0000313" key="1">
    <source>
        <dbReference type="EMBL" id="KAK7505866.1"/>
    </source>
</evidence>
<protein>
    <submittedName>
        <fullName evidence="1">Uncharacterized protein</fullName>
    </submittedName>
</protein>
<evidence type="ECO:0000313" key="2">
    <source>
        <dbReference type="Proteomes" id="UP001519460"/>
    </source>
</evidence>
<dbReference type="AlphaFoldDB" id="A0ABD0M2X2"/>
<dbReference type="EMBL" id="JACVVK020000009">
    <property type="protein sequence ID" value="KAK7505866.1"/>
    <property type="molecule type" value="Genomic_DNA"/>
</dbReference>
<accession>A0ABD0M2X2</accession>
<reference evidence="1 2" key="1">
    <citation type="journal article" date="2023" name="Sci. Data">
        <title>Genome assembly of the Korean intertidal mud-creeper Batillaria attramentaria.</title>
        <authorList>
            <person name="Patra A.K."/>
            <person name="Ho P.T."/>
            <person name="Jun S."/>
            <person name="Lee S.J."/>
            <person name="Kim Y."/>
            <person name="Won Y.J."/>
        </authorList>
    </citation>
    <scope>NUCLEOTIDE SEQUENCE [LARGE SCALE GENOMIC DNA]</scope>
    <source>
        <strain evidence="1">Wonlab-2016</strain>
    </source>
</reference>
<comment type="caution">
    <text evidence="1">The sequence shown here is derived from an EMBL/GenBank/DDBJ whole genome shotgun (WGS) entry which is preliminary data.</text>
</comment>
<organism evidence="1 2">
    <name type="scientific">Batillaria attramentaria</name>
    <dbReference type="NCBI Taxonomy" id="370345"/>
    <lineage>
        <taxon>Eukaryota</taxon>
        <taxon>Metazoa</taxon>
        <taxon>Spiralia</taxon>
        <taxon>Lophotrochozoa</taxon>
        <taxon>Mollusca</taxon>
        <taxon>Gastropoda</taxon>
        <taxon>Caenogastropoda</taxon>
        <taxon>Sorbeoconcha</taxon>
        <taxon>Cerithioidea</taxon>
        <taxon>Batillariidae</taxon>
        <taxon>Batillaria</taxon>
    </lineage>
</organism>
<dbReference type="Proteomes" id="UP001519460">
    <property type="component" value="Unassembled WGS sequence"/>
</dbReference>
<proteinExistence type="predicted"/>
<keyword evidence="2" id="KW-1185">Reference proteome</keyword>